<dbReference type="GeneID" id="19892738"/>
<dbReference type="GO" id="GO:0005739">
    <property type="term" value="C:mitochondrion"/>
    <property type="evidence" value="ECO:0007669"/>
    <property type="project" value="TreeGrafter"/>
</dbReference>
<feature type="region of interest" description="Disordered" evidence="4">
    <location>
        <begin position="26"/>
        <end position="55"/>
    </location>
</feature>
<dbReference type="PANTHER" id="PTHR43765">
    <property type="entry name" value="2-DEHYDROPANTOATE 2-REDUCTASE-RELATED"/>
    <property type="match status" value="1"/>
</dbReference>
<evidence type="ECO:0000259" key="6">
    <source>
        <dbReference type="Pfam" id="PF08546"/>
    </source>
</evidence>
<dbReference type="Proteomes" id="UP000002762">
    <property type="component" value="Unassembled WGS sequence"/>
</dbReference>
<dbReference type="HOGENOM" id="CLU_031468_9_0_1"/>
<dbReference type="InParanoid" id="J5JBM5"/>
<dbReference type="RefSeq" id="XP_008603045.1">
    <property type="nucleotide sequence ID" value="XM_008604823.1"/>
</dbReference>
<name>J5JBM5_BEAB2</name>
<evidence type="ECO:0000256" key="1">
    <source>
        <dbReference type="ARBA" id="ARBA00007870"/>
    </source>
</evidence>
<gene>
    <name evidence="7" type="ORF">BBA_09726</name>
</gene>
<accession>J5JBM5</accession>
<keyword evidence="3" id="KW-0560">Oxidoreductase</keyword>
<dbReference type="AlphaFoldDB" id="J5JBM5"/>
<dbReference type="Gene3D" id="3.40.50.720">
    <property type="entry name" value="NAD(P)-binding Rossmann-like Domain"/>
    <property type="match status" value="1"/>
</dbReference>
<dbReference type="Pfam" id="PF08546">
    <property type="entry name" value="ApbA_C"/>
    <property type="match status" value="1"/>
</dbReference>
<feature type="domain" description="Ketopantoate reductase N-terminal" evidence="5">
    <location>
        <begin position="68"/>
        <end position="189"/>
    </location>
</feature>
<evidence type="ECO:0000313" key="7">
    <source>
        <dbReference type="EMBL" id="EJP61331.1"/>
    </source>
</evidence>
<dbReference type="EMBL" id="JH725213">
    <property type="protein sequence ID" value="EJP61331.1"/>
    <property type="molecule type" value="Genomic_DNA"/>
</dbReference>
<comment type="similarity">
    <text evidence="1">Belongs to the ketopantoate reductase family.</text>
</comment>
<dbReference type="GO" id="GO:0050661">
    <property type="term" value="F:NADP binding"/>
    <property type="evidence" value="ECO:0007669"/>
    <property type="project" value="TreeGrafter"/>
</dbReference>
<dbReference type="FunCoup" id="J5JBM5">
    <property type="interactions" value="125"/>
</dbReference>
<evidence type="ECO:0000256" key="4">
    <source>
        <dbReference type="SAM" id="MobiDB-lite"/>
    </source>
</evidence>
<dbReference type="STRING" id="655819.J5JBM5"/>
<dbReference type="InterPro" id="IPR013332">
    <property type="entry name" value="KPR_N"/>
</dbReference>
<keyword evidence="2" id="KW-0521">NADP</keyword>
<evidence type="ECO:0000313" key="8">
    <source>
        <dbReference type="Proteomes" id="UP000002762"/>
    </source>
</evidence>
<dbReference type="InterPro" id="IPR013752">
    <property type="entry name" value="KPA_reductase"/>
</dbReference>
<dbReference type="GO" id="GO:0008677">
    <property type="term" value="F:2-dehydropantoate 2-reductase activity"/>
    <property type="evidence" value="ECO:0007669"/>
    <property type="project" value="TreeGrafter"/>
</dbReference>
<dbReference type="InterPro" id="IPR013328">
    <property type="entry name" value="6PGD_dom2"/>
</dbReference>
<organism evidence="7 8">
    <name type="scientific">Beauveria bassiana (strain ARSEF 2860)</name>
    <name type="common">White muscardine disease fungus</name>
    <name type="synonym">Tritirachium shiotae</name>
    <dbReference type="NCBI Taxonomy" id="655819"/>
    <lineage>
        <taxon>Eukaryota</taxon>
        <taxon>Fungi</taxon>
        <taxon>Dikarya</taxon>
        <taxon>Ascomycota</taxon>
        <taxon>Pezizomycotina</taxon>
        <taxon>Sordariomycetes</taxon>
        <taxon>Hypocreomycetidae</taxon>
        <taxon>Hypocreales</taxon>
        <taxon>Cordycipitaceae</taxon>
        <taxon>Beauveria</taxon>
    </lineage>
</organism>
<dbReference type="InterPro" id="IPR050838">
    <property type="entry name" value="Ketopantoate_reductase"/>
</dbReference>
<dbReference type="SUPFAM" id="SSF48179">
    <property type="entry name" value="6-phosphogluconate dehydrogenase C-terminal domain-like"/>
    <property type="match status" value="1"/>
</dbReference>
<dbReference type="InterPro" id="IPR008927">
    <property type="entry name" value="6-PGluconate_DH-like_C_sf"/>
</dbReference>
<dbReference type="PANTHER" id="PTHR43765:SF2">
    <property type="entry name" value="2-DEHYDROPANTOATE 2-REDUCTASE"/>
    <property type="match status" value="1"/>
</dbReference>
<dbReference type="OrthoDB" id="73846at2759"/>
<dbReference type="Pfam" id="PF02558">
    <property type="entry name" value="ApbA"/>
    <property type="match status" value="1"/>
</dbReference>
<protein>
    <submittedName>
        <fullName evidence="7">2-dehydropantoate 2-reductase, putative</fullName>
    </submittedName>
</protein>
<sequence length="496" mass="55238">MPSPEHPSWLSTLLADTRPPPKLFAWSPANLDSPTAVKPDRADRGDFDPGKYPVDAPITTASEPVKRIYIVGPGNVGRLYASYMSRQRDALPITLVVHRKELLSQWVTSEGVVLVDRGGKVTKNKQFDVEWWTESRPRYGPVREVADGEKLHNVFISTKADAGLGEVDRLRRYLGRCSSVVFAQNGVSKLWAPYGPLYVASRYHADDAPSFSACVVNHGISAAGLFYSIHTSPSDAFIGPIFKGSAAPAHGQNKRRRLDDDFFTTYISSTPFLDTKHVSSGQLWIIQLEKLVLNAAINPLTTLLRCNTGQLFASYDSHDALTRVLDQLLWQASAVIQALINHDANIDMLTSYAETVHRLVPGSDDYGRNFANIRRKLTVRFSQPILKAKLYAFGLKIREHRSSMLQDAEAGRKTEIRDVNGWIVDMAEYLGLDLDVGIHRGLIELIEELVPGDKKIGTAKARAELRVPFTLSTSSTTGIEELVEAYPESDKWFQLY</sequence>
<evidence type="ECO:0000256" key="3">
    <source>
        <dbReference type="ARBA" id="ARBA00023002"/>
    </source>
</evidence>
<dbReference type="Gene3D" id="1.10.1040.10">
    <property type="entry name" value="N-(1-d-carboxylethyl)-l-norvaline Dehydrogenase, domain 2"/>
    <property type="match status" value="1"/>
</dbReference>
<dbReference type="InterPro" id="IPR013785">
    <property type="entry name" value="Aldolase_TIM"/>
</dbReference>
<keyword evidence="8" id="KW-1185">Reference proteome</keyword>
<feature type="compositionally biased region" description="Basic and acidic residues" evidence="4">
    <location>
        <begin position="38"/>
        <end position="49"/>
    </location>
</feature>
<evidence type="ECO:0000259" key="5">
    <source>
        <dbReference type="Pfam" id="PF02558"/>
    </source>
</evidence>
<feature type="domain" description="Ketopantoate reductase C-terminal" evidence="6">
    <location>
        <begin position="286"/>
        <end position="434"/>
    </location>
</feature>
<proteinExistence type="inferred from homology"/>
<reference evidence="7 8" key="1">
    <citation type="journal article" date="2012" name="Sci. Rep.">
        <title>Genomic perspectives on the evolution of fungal entomopathogenicity in Beauveria bassiana.</title>
        <authorList>
            <person name="Xiao G."/>
            <person name="Ying S.H."/>
            <person name="Zheng P."/>
            <person name="Wang Z.L."/>
            <person name="Zhang S."/>
            <person name="Xie X.Q."/>
            <person name="Shang Y."/>
            <person name="St Leger R.J."/>
            <person name="Zhao G.P."/>
            <person name="Wang C."/>
            <person name="Feng M.G."/>
        </authorList>
    </citation>
    <scope>NUCLEOTIDE SEQUENCE [LARGE SCALE GENOMIC DNA]</scope>
    <source>
        <strain evidence="7 8">ARSEF 2860</strain>
    </source>
</reference>
<evidence type="ECO:0000256" key="2">
    <source>
        <dbReference type="ARBA" id="ARBA00022857"/>
    </source>
</evidence>
<dbReference type="Gene3D" id="3.20.20.70">
    <property type="entry name" value="Aldolase class I"/>
    <property type="match status" value="1"/>
</dbReference>